<organism evidence="5 6">
    <name type="scientific">Alternaria atra</name>
    <dbReference type="NCBI Taxonomy" id="119953"/>
    <lineage>
        <taxon>Eukaryota</taxon>
        <taxon>Fungi</taxon>
        <taxon>Dikarya</taxon>
        <taxon>Ascomycota</taxon>
        <taxon>Pezizomycotina</taxon>
        <taxon>Dothideomycetes</taxon>
        <taxon>Pleosporomycetidae</taxon>
        <taxon>Pleosporales</taxon>
        <taxon>Pleosporineae</taxon>
        <taxon>Pleosporaceae</taxon>
        <taxon>Alternaria</taxon>
        <taxon>Alternaria sect. Ulocladioides</taxon>
    </lineage>
</organism>
<keyword evidence="2" id="KW-0732">Signal</keyword>
<dbReference type="SUPFAM" id="SSF52499">
    <property type="entry name" value="Isochorismatase-like hydrolases"/>
    <property type="match status" value="1"/>
</dbReference>
<evidence type="ECO:0000259" key="4">
    <source>
        <dbReference type="Pfam" id="PF14832"/>
    </source>
</evidence>
<comment type="caution">
    <text evidence="5">The sequence shown here is derived from an EMBL/GenBank/DDBJ whole genome shotgun (WGS) entry which is preliminary data.</text>
</comment>
<dbReference type="InterPro" id="IPR029052">
    <property type="entry name" value="Metallo-depent_PP-like"/>
</dbReference>
<dbReference type="InterPro" id="IPR036380">
    <property type="entry name" value="Isochorismatase-like_sf"/>
</dbReference>
<feature type="signal peptide" evidence="2">
    <location>
        <begin position="1"/>
        <end position="20"/>
    </location>
</feature>
<feature type="chain" id="PRO_5035185284" description="Isochorismatase-like domain-containing protein" evidence="2">
    <location>
        <begin position="21"/>
        <end position="550"/>
    </location>
</feature>
<sequence length="550" mass="61093">MKFCYTIALAALTLLNTVRGDAVPWERIDKDDALLLILDLQVGLFQLARDWDPTLYKQNIMAHAEIGKVFDIPVILSTSADQGPNGPLPKEMLEMYPDAPLIRRQGEVNAWDNEDFKAAIRAANKTQIIVGGITTDVCTTFLALSLRAEGYSVFANVEASGTYTELVRDTANARMQQAGVQLVSLFSIVCDLMRDWRNTPGAKELLPYLDKYLPNHELDFGVPHFQKLAEKCNFPWLCANVLDPALGKDVPLGRCKKTALVNINGVKIGLVGLVEQEWLATVNVLPPNLIFRSASATAEALVPVLKDQGADIIIELTHQRKPNDIKLAQECADLIDLLLAGHPVVARKVALLRFGTGDDGYKKAALHVGVVQPTELSFKPTFRAFISFKTISPTFKGVTIMPLWLIFHPDGTFVDDTSKELLAADITKIYTSVGLPAFYVVTNFIKMPENTILIGGKIISKEKPFIRVVIEHIAVTLPNEDEAYKKVANAVDAALKPHIADKGFDWEFHIDETERRLWKINGMFPPAFKSEGEKIWREENRPVPLEKGSL</sequence>
<evidence type="ECO:0008006" key="7">
    <source>
        <dbReference type="Google" id="ProtNLM"/>
    </source>
</evidence>
<evidence type="ECO:0000313" key="6">
    <source>
        <dbReference type="Proteomes" id="UP000676310"/>
    </source>
</evidence>
<reference evidence="5" key="1">
    <citation type="submission" date="2021-05" db="EMBL/GenBank/DDBJ databases">
        <authorList>
            <person name="Stam R."/>
        </authorList>
    </citation>
    <scope>NUCLEOTIDE SEQUENCE</scope>
    <source>
        <strain evidence="5">CS162</strain>
    </source>
</reference>
<evidence type="ECO:0000313" key="5">
    <source>
        <dbReference type="EMBL" id="CAG5137044.1"/>
    </source>
</evidence>
<proteinExistence type="inferred from homology"/>
<dbReference type="GeneID" id="67014729"/>
<dbReference type="InterPro" id="IPR014347">
    <property type="entry name" value="Tautomerase/MIF_sf"/>
</dbReference>
<evidence type="ECO:0000256" key="1">
    <source>
        <dbReference type="ARBA" id="ARBA00006336"/>
    </source>
</evidence>
<dbReference type="OrthoDB" id="167809at2759"/>
<evidence type="ECO:0000256" key="2">
    <source>
        <dbReference type="SAM" id="SignalP"/>
    </source>
</evidence>
<dbReference type="Pfam" id="PF14832">
    <property type="entry name" value="Tautomerase_3"/>
    <property type="match status" value="1"/>
</dbReference>
<dbReference type="PANTHER" id="PTHR43559:SF3">
    <property type="entry name" value="HYDROLASE YCAC-RELATED"/>
    <property type="match status" value="1"/>
</dbReference>
<dbReference type="InterPro" id="IPR053152">
    <property type="entry name" value="Hydrolase_YcaC-like"/>
</dbReference>
<accession>A0A8J2HUR4</accession>
<dbReference type="EMBL" id="CAJRGZ010000005">
    <property type="protein sequence ID" value="CAG5137044.1"/>
    <property type="molecule type" value="Genomic_DNA"/>
</dbReference>
<dbReference type="InterPro" id="IPR000868">
    <property type="entry name" value="Isochorismatase-like_dom"/>
</dbReference>
<dbReference type="Pfam" id="PF00857">
    <property type="entry name" value="Isochorismatase"/>
    <property type="match status" value="1"/>
</dbReference>
<feature type="domain" description="Tautomerase cis-CaaD-like" evidence="4">
    <location>
        <begin position="401"/>
        <end position="541"/>
    </location>
</feature>
<dbReference type="InterPro" id="IPR028116">
    <property type="entry name" value="Cis-CaaD-like"/>
</dbReference>
<gene>
    <name evidence="5" type="ORF">ALTATR162_LOCUS32</name>
</gene>
<dbReference type="AlphaFoldDB" id="A0A8J2HUR4"/>
<evidence type="ECO:0000259" key="3">
    <source>
        <dbReference type="Pfam" id="PF00857"/>
    </source>
</evidence>
<dbReference type="Gene3D" id="3.40.50.850">
    <property type="entry name" value="Isochorismatase-like"/>
    <property type="match status" value="1"/>
</dbReference>
<keyword evidence="6" id="KW-1185">Reference proteome</keyword>
<dbReference type="Gene3D" id="3.30.429.10">
    <property type="entry name" value="Macrophage Migration Inhibitory Factor"/>
    <property type="match status" value="1"/>
</dbReference>
<dbReference type="PANTHER" id="PTHR43559">
    <property type="entry name" value="HYDROLASE YCAC-RELATED"/>
    <property type="match status" value="1"/>
</dbReference>
<dbReference type="Gene3D" id="3.60.21.10">
    <property type="match status" value="1"/>
</dbReference>
<protein>
    <recommendedName>
        <fullName evidence="7">Isochorismatase-like domain-containing protein</fullName>
    </recommendedName>
</protein>
<feature type="domain" description="Isochorismatase-like" evidence="3">
    <location>
        <begin position="34"/>
        <end position="184"/>
    </location>
</feature>
<dbReference type="Proteomes" id="UP000676310">
    <property type="component" value="Unassembled WGS sequence"/>
</dbReference>
<name>A0A8J2HUR4_9PLEO</name>
<comment type="similarity">
    <text evidence="1">Belongs to the isochorismatase family.</text>
</comment>
<dbReference type="RefSeq" id="XP_043163560.1">
    <property type="nucleotide sequence ID" value="XM_043307625.1"/>
</dbReference>
<dbReference type="SUPFAM" id="SSF56300">
    <property type="entry name" value="Metallo-dependent phosphatases"/>
    <property type="match status" value="1"/>
</dbReference>